<name>A0A1J5U5T6_9ZZZZ</name>
<dbReference type="EMBL" id="MLJW01000001">
    <property type="protein sequence ID" value="OIR19646.1"/>
    <property type="molecule type" value="Genomic_DNA"/>
</dbReference>
<accession>A0A1J5U5T6</accession>
<proteinExistence type="predicted"/>
<comment type="caution">
    <text evidence="1">The sequence shown here is derived from an EMBL/GenBank/DDBJ whole genome shotgun (WGS) entry which is preliminary data.</text>
</comment>
<sequence length="30" mass="3381">MDWLYLLLILAFFGLSVLFVHGLEKLGGKS</sequence>
<dbReference type="AlphaFoldDB" id="A0A1J5U5T6"/>
<evidence type="ECO:0000313" key="1">
    <source>
        <dbReference type="EMBL" id="OIR19646.1"/>
    </source>
</evidence>
<organism evidence="1">
    <name type="scientific">mine drainage metagenome</name>
    <dbReference type="NCBI Taxonomy" id="410659"/>
    <lineage>
        <taxon>unclassified sequences</taxon>
        <taxon>metagenomes</taxon>
        <taxon>ecological metagenomes</taxon>
    </lineage>
</organism>
<reference evidence="1" key="1">
    <citation type="submission" date="2016-10" db="EMBL/GenBank/DDBJ databases">
        <title>Sequence of Gallionella enrichment culture.</title>
        <authorList>
            <person name="Poehlein A."/>
            <person name="Muehling M."/>
            <person name="Daniel R."/>
        </authorList>
    </citation>
    <scope>NUCLEOTIDE SEQUENCE</scope>
</reference>
<gene>
    <name evidence="1" type="ORF">GALL_05280</name>
</gene>
<protein>
    <submittedName>
        <fullName evidence="1">Uncharacterized protein</fullName>
    </submittedName>
</protein>